<evidence type="ECO:0008006" key="5">
    <source>
        <dbReference type="Google" id="ProtNLM"/>
    </source>
</evidence>
<feature type="coiled-coil region" evidence="1">
    <location>
        <begin position="58"/>
        <end position="157"/>
    </location>
</feature>
<keyword evidence="1" id="KW-0175">Coiled coil</keyword>
<dbReference type="AlphaFoldDB" id="A0A1B9NZY9"/>
<evidence type="ECO:0000313" key="3">
    <source>
        <dbReference type="EMBL" id="OCH21633.1"/>
    </source>
</evidence>
<comment type="caution">
    <text evidence="3">The sequence shown here is derived from an EMBL/GenBank/DDBJ whole genome shotgun (WGS) entry which is preliminary data.</text>
</comment>
<dbReference type="Proteomes" id="UP000093523">
    <property type="component" value="Unassembled WGS sequence"/>
</dbReference>
<dbReference type="OrthoDB" id="5918980at2"/>
<name>A0A1B9NZY9_ALILO</name>
<feature type="coiled-coil region" evidence="1">
    <location>
        <begin position="208"/>
        <end position="242"/>
    </location>
</feature>
<dbReference type="EMBL" id="MAJU01000008">
    <property type="protein sequence ID" value="OCH21633.1"/>
    <property type="molecule type" value="Genomic_DNA"/>
</dbReference>
<sequence length="248" mass="27820">MSVENKNNNETEHDDEVIIIEEKSKSSHWVAGVTLVIGLIAGGLIGSSVSDNKWSETYTQLESQSKDYQGQLKDASTKSAEVDVLIAQEKQKALEAQKQELDEQKAQAVAEEAKKYTTLSKEVKALKSKKTSLSMQVEEQNKQIDQLTNQVDLQITMLTRSKQLFQRQLQLKEEAGDLQVKIDVISGNEKKLAKDCAVYLEGKSWDAKSDVCKKQEKANKQISQLKDELQLLQMDIKEIDSISESIGM</sequence>
<organism evidence="3 4">
    <name type="scientific">Aliivibrio logei</name>
    <name type="common">Vibrio logei</name>
    <dbReference type="NCBI Taxonomy" id="688"/>
    <lineage>
        <taxon>Bacteria</taxon>
        <taxon>Pseudomonadati</taxon>
        <taxon>Pseudomonadota</taxon>
        <taxon>Gammaproteobacteria</taxon>
        <taxon>Vibrionales</taxon>
        <taxon>Vibrionaceae</taxon>
        <taxon>Aliivibrio</taxon>
    </lineage>
</organism>
<dbReference type="RefSeq" id="WP_065610216.1">
    <property type="nucleotide sequence ID" value="NZ_CAWMPN010000008.1"/>
</dbReference>
<evidence type="ECO:0000256" key="2">
    <source>
        <dbReference type="SAM" id="Phobius"/>
    </source>
</evidence>
<gene>
    <name evidence="3" type="ORF">A6E04_07135</name>
</gene>
<keyword evidence="2" id="KW-0812">Transmembrane</keyword>
<evidence type="ECO:0000313" key="4">
    <source>
        <dbReference type="Proteomes" id="UP000093523"/>
    </source>
</evidence>
<accession>A0A1B9NZY9</accession>
<proteinExistence type="predicted"/>
<reference evidence="3 4" key="1">
    <citation type="submission" date="2016-06" db="EMBL/GenBank/DDBJ databases">
        <authorList>
            <person name="Kjaerup R.B."/>
            <person name="Dalgaard T.S."/>
            <person name="Juul-Madsen H.R."/>
        </authorList>
    </citation>
    <scope>NUCLEOTIDE SEQUENCE [LARGE SCALE GENOMIC DNA]</scope>
    <source>
        <strain evidence="3 4">1S159</strain>
    </source>
</reference>
<evidence type="ECO:0000256" key="1">
    <source>
        <dbReference type="SAM" id="Coils"/>
    </source>
</evidence>
<feature type="transmembrane region" description="Helical" evidence="2">
    <location>
        <begin position="29"/>
        <end position="49"/>
    </location>
</feature>
<protein>
    <recommendedName>
        <fullName evidence="5">Chromosome partitioning protein ParA</fullName>
    </recommendedName>
</protein>
<keyword evidence="2" id="KW-0472">Membrane</keyword>
<keyword evidence="2" id="KW-1133">Transmembrane helix</keyword>